<feature type="transmembrane region" description="Helical" evidence="1">
    <location>
        <begin position="73"/>
        <end position="93"/>
    </location>
</feature>
<sequence length="205" mass="22351">MGFISALSVPIMFLNMFGGIVAGIWLIIISKWAPVGLAIIFLILTTFAASFVLIPAMLLVVPGFNMIKKGTGVFGHFLIFCANVYTFGLFWYWSISVFRLYVSYIEPHGTGAIPLLLMAYSVATGPISYMASKDGGDSPATAIAALSTMLGCALFMLLLIFGINPWTANLVFMVVLAVGLFIQLVMSVQFATATRISEEQEYFRQ</sequence>
<evidence type="ECO:0000313" key="2">
    <source>
        <dbReference type="EMBL" id="XFO65583.1"/>
    </source>
</evidence>
<feature type="transmembrane region" description="Helical" evidence="1">
    <location>
        <begin position="35"/>
        <end position="61"/>
    </location>
</feature>
<dbReference type="EMBL" id="CP155573">
    <property type="protein sequence ID" value="XFO65583.1"/>
    <property type="molecule type" value="Genomic_DNA"/>
</dbReference>
<gene>
    <name evidence="2" type="ORF">SPSIL_017230</name>
</gene>
<keyword evidence="1" id="KW-0472">Membrane</keyword>
<dbReference type="RefSeq" id="WP_094604960.1">
    <property type="nucleotide sequence ID" value="NZ_CP155573.1"/>
</dbReference>
<feature type="transmembrane region" description="Helical" evidence="1">
    <location>
        <begin position="7"/>
        <end position="29"/>
    </location>
</feature>
<keyword evidence="3" id="KW-1185">Reference proteome</keyword>
<name>A0ABZ3IJL4_9FIRM</name>
<dbReference type="Proteomes" id="UP000216752">
    <property type="component" value="Chromosome"/>
</dbReference>
<reference evidence="2" key="1">
    <citation type="submission" date="2024-05" db="EMBL/GenBank/DDBJ databases">
        <title>Isolation and characterization of Sporomusa carbonis sp. nov., a carboxydotrophic hydrogenogen in the genus of Sporomusa isolated from a charcoal burning pile.</title>
        <authorList>
            <person name="Boeer T."/>
            <person name="Rosenbaum F."/>
            <person name="Eysell L."/>
            <person name="Mueller V."/>
            <person name="Daniel R."/>
            <person name="Poehlein A."/>
        </authorList>
    </citation>
    <scope>NUCLEOTIDE SEQUENCE [LARGE SCALE GENOMIC DNA]</scope>
    <source>
        <strain evidence="2">DSM 10669</strain>
    </source>
</reference>
<feature type="transmembrane region" description="Helical" evidence="1">
    <location>
        <begin position="170"/>
        <end position="191"/>
    </location>
</feature>
<accession>A0ABZ3IJL4</accession>
<feature type="transmembrane region" description="Helical" evidence="1">
    <location>
        <begin position="143"/>
        <end position="164"/>
    </location>
</feature>
<protein>
    <submittedName>
        <fullName evidence="2">Uncharacterized protein</fullName>
    </submittedName>
</protein>
<organism evidence="2 3">
    <name type="scientific">Sporomusa silvacetica DSM 10669</name>
    <dbReference type="NCBI Taxonomy" id="1123289"/>
    <lineage>
        <taxon>Bacteria</taxon>
        <taxon>Bacillati</taxon>
        <taxon>Bacillota</taxon>
        <taxon>Negativicutes</taxon>
        <taxon>Selenomonadales</taxon>
        <taxon>Sporomusaceae</taxon>
        <taxon>Sporomusa</taxon>
    </lineage>
</organism>
<keyword evidence="1" id="KW-0812">Transmembrane</keyword>
<feature type="transmembrane region" description="Helical" evidence="1">
    <location>
        <begin position="113"/>
        <end position="131"/>
    </location>
</feature>
<proteinExistence type="predicted"/>
<evidence type="ECO:0000313" key="3">
    <source>
        <dbReference type="Proteomes" id="UP000216752"/>
    </source>
</evidence>
<evidence type="ECO:0000256" key="1">
    <source>
        <dbReference type="SAM" id="Phobius"/>
    </source>
</evidence>
<keyword evidence="1" id="KW-1133">Transmembrane helix</keyword>